<gene>
    <name evidence="2" type="ORF">GNQ08_23305</name>
</gene>
<dbReference type="Proteomes" id="UP000442469">
    <property type="component" value="Unassembled WGS sequence"/>
</dbReference>
<feature type="region of interest" description="Disordered" evidence="1">
    <location>
        <begin position="338"/>
        <end position="380"/>
    </location>
</feature>
<name>A0A6N8EZV0_PAEMA</name>
<dbReference type="Gene3D" id="3.20.20.370">
    <property type="entry name" value="Glycoside hydrolase/deacetylase"/>
    <property type="match status" value="1"/>
</dbReference>
<feature type="compositionally biased region" description="Polar residues" evidence="1">
    <location>
        <begin position="361"/>
        <end position="372"/>
    </location>
</feature>
<sequence>MVGMETKRGILVVSLDFELYWGVRDLCSIDEYAEKWGGERERIAEILDLFRDRGIHATWATVGLLFFAGKEEMLQGLPALKPAYSDSRLSPYGHIAGGGVGQGEDDDPHHFALSLIERIRSTPGQRIGSHTFSHYYSLEKGQTERQFYSDLQAAADVAAKRGIPLESLVLPRNQIRRKYVGRLAELGIKTYRGNPQHRLYRDGYSASDPPLKRALRLADSYFNLTGHHTYPAESLAPKAPLSLPASFFFRSPPRWLGWLEPLRLYRMRRSMTHAAKHGQVYHLWFHPYNAAEEAGMRALKRLANHFRRLAERYGMISLNMEELAEAVLAGRPAAEPLGRPAEGAGAEADAFPARAEETVSACRTSPGPSYSANEVKLHGH</sequence>
<dbReference type="GO" id="GO:0005975">
    <property type="term" value="P:carbohydrate metabolic process"/>
    <property type="evidence" value="ECO:0007669"/>
    <property type="project" value="InterPro"/>
</dbReference>
<dbReference type="SUPFAM" id="SSF88713">
    <property type="entry name" value="Glycoside hydrolase/deacetylase"/>
    <property type="match status" value="1"/>
</dbReference>
<comment type="caution">
    <text evidence="2">The sequence shown here is derived from an EMBL/GenBank/DDBJ whole genome shotgun (WGS) entry which is preliminary data.</text>
</comment>
<accession>A0A6N8EZV0</accession>
<dbReference type="InterPro" id="IPR011330">
    <property type="entry name" value="Glyco_hydro/deAcase_b/a-brl"/>
</dbReference>
<organism evidence="2 3">
    <name type="scientific">Paenibacillus macerans</name>
    <name type="common">Bacillus macerans</name>
    <dbReference type="NCBI Taxonomy" id="44252"/>
    <lineage>
        <taxon>Bacteria</taxon>
        <taxon>Bacillati</taxon>
        <taxon>Bacillota</taxon>
        <taxon>Bacilli</taxon>
        <taxon>Bacillales</taxon>
        <taxon>Paenibacillaceae</taxon>
        <taxon>Paenibacillus</taxon>
    </lineage>
</organism>
<dbReference type="AlphaFoldDB" id="A0A6N8EZV0"/>
<evidence type="ECO:0000256" key="1">
    <source>
        <dbReference type="SAM" id="MobiDB-lite"/>
    </source>
</evidence>
<evidence type="ECO:0000313" key="3">
    <source>
        <dbReference type="Proteomes" id="UP000442469"/>
    </source>
</evidence>
<dbReference type="CDD" id="cd10929">
    <property type="entry name" value="CE4_u5"/>
    <property type="match status" value="1"/>
</dbReference>
<dbReference type="EMBL" id="WNZZ01000023">
    <property type="protein sequence ID" value="MUG25299.1"/>
    <property type="molecule type" value="Genomic_DNA"/>
</dbReference>
<proteinExistence type="predicted"/>
<protein>
    <submittedName>
        <fullName evidence="2">Polysaccharide deacetylase family protein</fullName>
    </submittedName>
</protein>
<evidence type="ECO:0000313" key="2">
    <source>
        <dbReference type="EMBL" id="MUG25299.1"/>
    </source>
</evidence>
<reference evidence="2 3" key="1">
    <citation type="submission" date="2019-11" db="EMBL/GenBank/DDBJ databases">
        <title>Draft genome sequences of five Paenibacillus species of dairy origin.</title>
        <authorList>
            <person name="Olajide A.M."/>
            <person name="Chen S."/>
            <person name="Lapointe G."/>
        </authorList>
    </citation>
    <scope>NUCLEOTIDE SEQUENCE [LARGE SCALE GENOMIC DNA]</scope>
    <source>
        <strain evidence="2 3">3CT49</strain>
    </source>
</reference>